<dbReference type="Pfam" id="PF00868">
    <property type="entry name" value="Transglut_N"/>
    <property type="match status" value="1"/>
</dbReference>
<dbReference type="Proteomes" id="UP001158576">
    <property type="component" value="Chromosome PAR"/>
</dbReference>
<name>A0ABN7S9B7_OIKDI</name>
<dbReference type="InterPro" id="IPR038765">
    <property type="entry name" value="Papain-like_cys_pep_sf"/>
</dbReference>
<dbReference type="InterPro" id="IPR014756">
    <property type="entry name" value="Ig_E-set"/>
</dbReference>
<protein>
    <submittedName>
        <fullName evidence="3">Oidioi.mRNA.OKI2018_I69.PAR.g13114.t1.cds</fullName>
    </submittedName>
</protein>
<keyword evidence="4" id="KW-1185">Reference proteome</keyword>
<dbReference type="SUPFAM" id="SSF54001">
    <property type="entry name" value="Cysteine proteinases"/>
    <property type="match status" value="1"/>
</dbReference>
<evidence type="ECO:0000313" key="3">
    <source>
        <dbReference type="EMBL" id="CAG5091539.1"/>
    </source>
</evidence>
<feature type="domain" description="Transglutaminase-like" evidence="2">
    <location>
        <begin position="234"/>
        <end position="330"/>
    </location>
</feature>
<dbReference type="Gene3D" id="2.60.40.10">
    <property type="entry name" value="Immunoglobulins"/>
    <property type="match status" value="2"/>
</dbReference>
<dbReference type="InterPro" id="IPR036238">
    <property type="entry name" value="Transglutaminase_C_sf"/>
</dbReference>
<dbReference type="Gene3D" id="3.90.260.10">
    <property type="entry name" value="Transglutaminase-like"/>
    <property type="match status" value="1"/>
</dbReference>
<reference evidence="3 4" key="1">
    <citation type="submission" date="2021-04" db="EMBL/GenBank/DDBJ databases">
        <authorList>
            <person name="Bliznina A."/>
        </authorList>
    </citation>
    <scope>NUCLEOTIDE SEQUENCE [LARGE SCALE GENOMIC DNA]</scope>
</reference>
<dbReference type="SUPFAM" id="SSF49309">
    <property type="entry name" value="Transglutaminase, two C-terminal domains"/>
    <property type="match status" value="1"/>
</dbReference>
<dbReference type="SMART" id="SM00460">
    <property type="entry name" value="TGc"/>
    <property type="match status" value="1"/>
</dbReference>
<evidence type="ECO:0000259" key="2">
    <source>
        <dbReference type="SMART" id="SM00460"/>
    </source>
</evidence>
<dbReference type="InterPro" id="IPR023608">
    <property type="entry name" value="Transglutaminase_animal"/>
</dbReference>
<dbReference type="EMBL" id="OU015568">
    <property type="protein sequence ID" value="CAG5091539.1"/>
    <property type="molecule type" value="Genomic_DNA"/>
</dbReference>
<dbReference type="Pfam" id="PF01841">
    <property type="entry name" value="Transglut_core"/>
    <property type="match status" value="1"/>
</dbReference>
<dbReference type="PIRSF" id="PIRSF000459">
    <property type="entry name" value="TGM_EBP42"/>
    <property type="match status" value="1"/>
</dbReference>
<evidence type="ECO:0000313" key="4">
    <source>
        <dbReference type="Proteomes" id="UP001158576"/>
    </source>
</evidence>
<organism evidence="3 4">
    <name type="scientific">Oikopleura dioica</name>
    <name type="common">Tunicate</name>
    <dbReference type="NCBI Taxonomy" id="34765"/>
    <lineage>
        <taxon>Eukaryota</taxon>
        <taxon>Metazoa</taxon>
        <taxon>Chordata</taxon>
        <taxon>Tunicata</taxon>
        <taxon>Appendicularia</taxon>
        <taxon>Copelata</taxon>
        <taxon>Oikopleuridae</taxon>
        <taxon>Oikopleura</taxon>
    </lineage>
</organism>
<comment type="similarity">
    <text evidence="1">Belongs to the transglutaminase superfamily. Transglutaminase family.</text>
</comment>
<accession>A0ABN7S9B7</accession>
<dbReference type="InterPro" id="IPR036985">
    <property type="entry name" value="Transglutaminase-like_sf"/>
</dbReference>
<dbReference type="InterPro" id="IPR013783">
    <property type="entry name" value="Ig-like_fold"/>
</dbReference>
<dbReference type="SUPFAM" id="SSF81296">
    <property type="entry name" value="E set domains"/>
    <property type="match status" value="1"/>
</dbReference>
<evidence type="ECO:0000256" key="1">
    <source>
        <dbReference type="ARBA" id="ARBA00005968"/>
    </source>
</evidence>
<proteinExistence type="inferred from homology"/>
<dbReference type="InterPro" id="IPR002931">
    <property type="entry name" value="Transglutaminase-like"/>
</dbReference>
<sequence length="661" mass="74905">MSKCFCGLFEKKPAIKPSKPLELKVAEPFVNELGEPTNGASEGNFKDPVDWLVDENGKRHRTNMYDQKNLIVRRAGTIKLKVAFMREFNSAGDTLRLEFSTGKAPAIQFGTMAIVDCKEDGKLDKLGWSGTLEVNDKMIEVVVNVPPTAAIGKYSVKLSLRTLLIDGSISVSSSNQPSIYIIANPMSELDGCYYENDNSEEFLDEYVFNDVGAIWPTSWSGSVNICRQYIKNGYRPVKYGQCWVFSGLLTSLLRSIGIPTRSVTNFSSAHDGDDTMTIDIYKDKDNNEVRLNRSRDSVWNFHVWNECWLQRPDFPKNMGLDGWQAVDATPQEYSNGIYQCGPAPVIAVRQGQTFLNFDTNFVYGEVNADRCTWRLNENYEIVELTERKTDGIGRFISTKAEGRNNFARRDLTDQYKFREGSKEEREAFDRAVAYAGNSRRERREFMLRNYSKIQRELLNKTRSMLKLEIVTGEFSIGDDLEIKLLVVSADNKVVELVEKPKGGVSQVIGQRALKQSSIQKRFDSSVVFSHKEYEGRLARDGQSHMRADAMIKVKNPTTGEIETHTTRHDFTLRVPPMVTIALRDQDSNPLTYPLQNASLTVEANGLFADRSFNELTLEPRTPYTLNFDFTPEKAGNFTIVVDLDSREVQNIKADATFEVLE</sequence>
<dbReference type="InterPro" id="IPR050779">
    <property type="entry name" value="Transglutaminase"/>
</dbReference>
<dbReference type="PANTHER" id="PTHR11590:SF81">
    <property type="entry name" value="PROTEIN-GLUTAMINE GAMMA-GLUTAMYLTRANSFERASE K-LIKE ISOFORM X4"/>
    <property type="match status" value="1"/>
</dbReference>
<gene>
    <name evidence="3" type="ORF">OKIOD_LOCUS4672</name>
</gene>
<dbReference type="InterPro" id="IPR001102">
    <property type="entry name" value="Transglutaminase_N"/>
</dbReference>
<dbReference type="PANTHER" id="PTHR11590">
    <property type="entry name" value="PROTEIN-GLUTAMINE GAMMA-GLUTAMYLTRANSFERASE"/>
    <property type="match status" value="1"/>
</dbReference>